<name>B6G091_PEPHT</name>
<dbReference type="InterPro" id="IPR051198">
    <property type="entry name" value="BchE-like"/>
</dbReference>
<dbReference type="eggNOG" id="COG1032">
    <property type="taxonomic scope" value="Bacteria"/>
</dbReference>
<dbReference type="Proteomes" id="UP000003178">
    <property type="component" value="Unassembled WGS sequence"/>
</dbReference>
<dbReference type="GO" id="GO:0003824">
    <property type="term" value="F:catalytic activity"/>
    <property type="evidence" value="ECO:0007669"/>
    <property type="project" value="InterPro"/>
</dbReference>
<reference evidence="7 8" key="1">
    <citation type="submission" date="2008-09" db="EMBL/GenBank/DDBJ databases">
        <authorList>
            <person name="Fulton L."/>
            <person name="Clifton S."/>
            <person name="Fulton B."/>
            <person name="Xu J."/>
            <person name="Minx P."/>
            <person name="Pepin K.H."/>
            <person name="Johnson M."/>
            <person name="Thiruvilangam P."/>
            <person name="Bhonagiri V."/>
            <person name="Nash W.E."/>
            <person name="Mardis E.R."/>
            <person name="Wilson R.K."/>
        </authorList>
    </citation>
    <scope>NUCLEOTIDE SEQUENCE [LARGE SCALE GENOMIC DNA]</scope>
    <source>
        <strain evidence="7 8">DSM 13275</strain>
    </source>
</reference>
<dbReference type="SMART" id="SM00729">
    <property type="entry name" value="Elp3"/>
    <property type="match status" value="1"/>
</dbReference>
<keyword evidence="4" id="KW-0408">Iron</keyword>
<dbReference type="InterPro" id="IPR007197">
    <property type="entry name" value="rSAM"/>
</dbReference>
<protein>
    <submittedName>
        <fullName evidence="7">Radical SAM domain protein</fullName>
    </submittedName>
</protein>
<dbReference type="EMBL" id="ABWP01000061">
    <property type="protein sequence ID" value="EEA84814.1"/>
    <property type="molecule type" value="Genomic_DNA"/>
</dbReference>
<dbReference type="STRING" id="500633.CLOHIR_01547"/>
<dbReference type="GO" id="GO:0051536">
    <property type="term" value="F:iron-sulfur cluster binding"/>
    <property type="evidence" value="ECO:0007669"/>
    <property type="project" value="UniProtKB-KW"/>
</dbReference>
<keyword evidence="8" id="KW-1185">Reference proteome</keyword>
<reference evidence="7 8" key="2">
    <citation type="submission" date="2008-10" db="EMBL/GenBank/DDBJ databases">
        <title>Draft genome sequence of Clostridium hiranonis (DSM 13275).</title>
        <authorList>
            <person name="Sudarsanam P."/>
            <person name="Ley R."/>
            <person name="Guruge J."/>
            <person name="Turnbaugh P.J."/>
            <person name="Mahowald M."/>
            <person name="Liep D."/>
            <person name="Gordon J."/>
        </authorList>
    </citation>
    <scope>NUCLEOTIDE SEQUENCE [LARGE SCALE GENOMIC DNA]</scope>
    <source>
        <strain evidence="7 8">DSM 13275</strain>
    </source>
</reference>
<organism evidence="7 8">
    <name type="scientific">Peptacetobacter hiranonis (strain DSM 13275 / JCM 10541 / KCTC 15199 / TO-931)</name>
    <name type="common">Clostridium hiranonis</name>
    <dbReference type="NCBI Taxonomy" id="500633"/>
    <lineage>
        <taxon>Bacteria</taxon>
        <taxon>Bacillati</taxon>
        <taxon>Bacillota</taxon>
        <taxon>Clostridia</taxon>
        <taxon>Peptostreptococcales</taxon>
        <taxon>Peptostreptococcaceae</taxon>
        <taxon>Peptacetobacter</taxon>
    </lineage>
</organism>
<comment type="caution">
    <text evidence="7">The sequence shown here is derived from an EMBL/GenBank/DDBJ whole genome shotgun (WGS) entry which is preliminary data.</text>
</comment>
<dbReference type="InterPro" id="IPR023404">
    <property type="entry name" value="rSAM_horseshoe"/>
</dbReference>
<dbReference type="InterPro" id="IPR058240">
    <property type="entry name" value="rSAM_sf"/>
</dbReference>
<comment type="cofactor">
    <cofactor evidence="1">
        <name>[4Fe-4S] cluster</name>
        <dbReference type="ChEBI" id="CHEBI:49883"/>
    </cofactor>
</comment>
<proteinExistence type="predicted"/>
<accession>B6G091</accession>
<dbReference type="HOGENOM" id="CLU_044464_1_0_9"/>
<keyword evidence="2" id="KW-0949">S-adenosyl-L-methionine</keyword>
<dbReference type="SFLD" id="SFLDG01082">
    <property type="entry name" value="B12-binding_domain_containing"/>
    <property type="match status" value="1"/>
</dbReference>
<evidence type="ECO:0000313" key="7">
    <source>
        <dbReference type="EMBL" id="EEA84814.1"/>
    </source>
</evidence>
<evidence type="ECO:0000256" key="3">
    <source>
        <dbReference type="ARBA" id="ARBA00022723"/>
    </source>
</evidence>
<dbReference type="PANTHER" id="PTHR43409">
    <property type="entry name" value="ANAEROBIC MAGNESIUM-PROTOPORPHYRIN IX MONOMETHYL ESTER CYCLASE-RELATED"/>
    <property type="match status" value="1"/>
</dbReference>
<keyword evidence="3" id="KW-0479">Metal-binding</keyword>
<evidence type="ECO:0000256" key="5">
    <source>
        <dbReference type="ARBA" id="ARBA00023014"/>
    </source>
</evidence>
<dbReference type="AlphaFoldDB" id="B6G091"/>
<sequence>MNKKAKILKVGDSMKYTGTTYRPPFEVNSLLLQVTAGCSHNKCTFCTMYKDVPFEVESMEQIEADLREARGRRKRIKKVFLENGDPFVLSADKLKQIAEKIEEIIPEVENISMFATIKNIIDKTDDELKELRKLKINNLNVGIESGLEEAVEFMNKGYTVEVAKRELKRLENAGMDYSINIITGCGGSDKSRENAKKTAELVNELNPKIVFVGSIHTDEGSKLEKLKATGKFNENTLRENIEEEKLFIEKLDERDIEFFGLHPSNAVRLHGNLSKDKETMIEKLDNALKEIPDEILDKVSKRGFEGTVEF</sequence>
<dbReference type="PANTHER" id="PTHR43409:SF4">
    <property type="entry name" value="RADICAL SAM SUPERFAMILY PROTEIN"/>
    <property type="match status" value="1"/>
</dbReference>
<keyword evidence="5" id="KW-0411">Iron-sulfur</keyword>
<dbReference type="Pfam" id="PF04055">
    <property type="entry name" value="Radical_SAM"/>
    <property type="match status" value="1"/>
</dbReference>
<dbReference type="GO" id="GO:0046872">
    <property type="term" value="F:metal ion binding"/>
    <property type="evidence" value="ECO:0007669"/>
    <property type="project" value="UniProtKB-KW"/>
</dbReference>
<evidence type="ECO:0000256" key="1">
    <source>
        <dbReference type="ARBA" id="ARBA00001966"/>
    </source>
</evidence>
<gene>
    <name evidence="7" type="ORF">CLOHIR_01547</name>
</gene>
<evidence type="ECO:0000256" key="2">
    <source>
        <dbReference type="ARBA" id="ARBA00022691"/>
    </source>
</evidence>
<dbReference type="SUPFAM" id="SSF102114">
    <property type="entry name" value="Radical SAM enzymes"/>
    <property type="match status" value="1"/>
</dbReference>
<dbReference type="SFLD" id="SFLDG01095">
    <property type="entry name" value="Uncharacterised_Radical_SAM_Su"/>
    <property type="match status" value="1"/>
</dbReference>
<dbReference type="Gene3D" id="3.80.30.20">
    <property type="entry name" value="tm_1862 like domain"/>
    <property type="match status" value="1"/>
</dbReference>
<feature type="domain" description="Radical SAM core" evidence="6">
    <location>
        <begin position="24"/>
        <end position="257"/>
    </location>
</feature>
<dbReference type="CDD" id="cd01335">
    <property type="entry name" value="Radical_SAM"/>
    <property type="match status" value="1"/>
</dbReference>
<dbReference type="SFLD" id="SFLDS00029">
    <property type="entry name" value="Radical_SAM"/>
    <property type="match status" value="1"/>
</dbReference>
<evidence type="ECO:0000313" key="8">
    <source>
        <dbReference type="Proteomes" id="UP000003178"/>
    </source>
</evidence>
<dbReference type="InterPro" id="IPR006638">
    <property type="entry name" value="Elp3/MiaA/NifB-like_rSAM"/>
</dbReference>
<evidence type="ECO:0000256" key="4">
    <source>
        <dbReference type="ARBA" id="ARBA00023004"/>
    </source>
</evidence>
<evidence type="ECO:0000259" key="6">
    <source>
        <dbReference type="PROSITE" id="PS51918"/>
    </source>
</evidence>
<dbReference type="PROSITE" id="PS51918">
    <property type="entry name" value="RADICAL_SAM"/>
    <property type="match status" value="1"/>
</dbReference>